<dbReference type="eggNOG" id="COG2072">
    <property type="taxonomic scope" value="Bacteria"/>
</dbReference>
<dbReference type="STRING" id="391625.PPSIR1_06336"/>
<dbReference type="InterPro" id="IPR006076">
    <property type="entry name" value="FAD-dep_OxRdtase"/>
</dbReference>
<gene>
    <name evidence="2" type="ORF">PPSIR1_06336</name>
</gene>
<dbReference type="OrthoDB" id="370110at2"/>
<dbReference type="AlphaFoldDB" id="A6G6Z2"/>
<dbReference type="EMBL" id="ABCS01000031">
    <property type="protein sequence ID" value="EDM78445.1"/>
    <property type="molecule type" value="Genomic_DNA"/>
</dbReference>
<dbReference type="InterPro" id="IPR036188">
    <property type="entry name" value="FAD/NAD-bd_sf"/>
</dbReference>
<dbReference type="Proteomes" id="UP000005801">
    <property type="component" value="Unassembled WGS sequence"/>
</dbReference>
<proteinExistence type="predicted"/>
<dbReference type="PANTHER" id="PTHR38663:SF1">
    <property type="entry name" value="L-ORNITHINE N(5)-MONOOXYGENASE"/>
    <property type="match status" value="1"/>
</dbReference>
<dbReference type="Pfam" id="PF01266">
    <property type="entry name" value="DAO"/>
    <property type="match status" value="1"/>
</dbReference>
<reference evidence="2 3" key="1">
    <citation type="submission" date="2007-06" db="EMBL/GenBank/DDBJ databases">
        <authorList>
            <person name="Shimkets L."/>
            <person name="Ferriera S."/>
            <person name="Johnson J."/>
            <person name="Kravitz S."/>
            <person name="Beeson K."/>
            <person name="Sutton G."/>
            <person name="Rogers Y.-H."/>
            <person name="Friedman R."/>
            <person name="Frazier M."/>
            <person name="Venter J.C."/>
        </authorList>
    </citation>
    <scope>NUCLEOTIDE SEQUENCE [LARGE SCALE GENOMIC DNA]</scope>
    <source>
        <strain evidence="2 3">SIR-1</strain>
    </source>
</reference>
<evidence type="ECO:0000313" key="3">
    <source>
        <dbReference type="Proteomes" id="UP000005801"/>
    </source>
</evidence>
<evidence type="ECO:0000259" key="1">
    <source>
        <dbReference type="Pfam" id="PF01266"/>
    </source>
</evidence>
<protein>
    <recommendedName>
        <fullName evidence="1">FAD dependent oxidoreductase domain-containing protein</fullName>
    </recommendedName>
</protein>
<dbReference type="PANTHER" id="PTHR38663">
    <property type="match status" value="1"/>
</dbReference>
<dbReference type="PRINTS" id="PR00368">
    <property type="entry name" value="FADPNR"/>
</dbReference>
<sequence>MTMLDWLIVGAGVHGLHVAACLRRRGATVRMLDPHPRPLCEWDRRAENLAMSHLRSPLDQDIGVDQLSLHHFADSLPKLEPGTFAGPCRAPSVALFRRHVEWVRGRFGLDALLERGVAQRVDFVEGGVRVESERGSLRARRVVLALGQAPIRAPAWAEAVGGSALHVFDPRFDSSLPDGPAVVVGGGLSAVQLALRWARAKPGATTLVCRRLPPVAELDVASRWSRPRWSWRFAGFSLAGRAAVLDSEIRHGSVPPRVAARLARAQRRGRLRVVCGEVTGARELGGERALWLGRGDTLRCRRLGLATGFERDFDGVPLLDDLAQGFGLARGPRAAPVLDDALRWHPRIHVVGAAACLSLGPFAANIAGARLAGARLGSVAS</sequence>
<organism evidence="2 3">
    <name type="scientific">Plesiocystis pacifica SIR-1</name>
    <dbReference type="NCBI Taxonomy" id="391625"/>
    <lineage>
        <taxon>Bacteria</taxon>
        <taxon>Pseudomonadati</taxon>
        <taxon>Myxococcota</taxon>
        <taxon>Polyangia</taxon>
        <taxon>Nannocystales</taxon>
        <taxon>Nannocystaceae</taxon>
        <taxon>Plesiocystis</taxon>
    </lineage>
</organism>
<keyword evidence="3" id="KW-1185">Reference proteome</keyword>
<accession>A6G6Z2</accession>
<dbReference type="Gene3D" id="3.50.50.60">
    <property type="entry name" value="FAD/NAD(P)-binding domain"/>
    <property type="match status" value="1"/>
</dbReference>
<dbReference type="SUPFAM" id="SSF51905">
    <property type="entry name" value="FAD/NAD(P)-binding domain"/>
    <property type="match status" value="2"/>
</dbReference>
<evidence type="ECO:0000313" key="2">
    <source>
        <dbReference type="EMBL" id="EDM78445.1"/>
    </source>
</evidence>
<name>A6G6Z2_9BACT</name>
<dbReference type="PRINTS" id="PR00411">
    <property type="entry name" value="PNDRDTASEI"/>
</dbReference>
<feature type="domain" description="FAD dependent oxidoreductase" evidence="1">
    <location>
        <begin position="5"/>
        <end position="149"/>
    </location>
</feature>
<comment type="caution">
    <text evidence="2">The sequence shown here is derived from an EMBL/GenBank/DDBJ whole genome shotgun (WGS) entry which is preliminary data.</text>
</comment>